<name>A0A9N9V4G7_9HYPO</name>
<evidence type="ECO:0000313" key="1">
    <source>
        <dbReference type="EMBL" id="CAH0019064.1"/>
    </source>
</evidence>
<accession>A0A9N9V4G7</accession>
<protein>
    <submittedName>
        <fullName evidence="1">Uncharacterized protein</fullName>
    </submittedName>
</protein>
<dbReference type="AlphaFoldDB" id="A0A9N9V4G7"/>
<evidence type="ECO:0000313" key="2">
    <source>
        <dbReference type="Proteomes" id="UP000696573"/>
    </source>
</evidence>
<sequence>MKAGETSFESGFVPHSRAATSIHYDLQLRGGSIARVAAAVLNGSPSSSSIRGVSSAPATMLLRTRPVEAIAFRESKTPMFCGVKE</sequence>
<dbReference type="EMBL" id="CABFNQ020000551">
    <property type="protein sequence ID" value="CAH0019064.1"/>
    <property type="molecule type" value="Genomic_DNA"/>
</dbReference>
<reference evidence="1" key="1">
    <citation type="submission" date="2021-10" db="EMBL/GenBank/DDBJ databases">
        <authorList>
            <person name="Piombo E."/>
        </authorList>
    </citation>
    <scope>NUCLEOTIDE SEQUENCE</scope>
</reference>
<gene>
    <name evidence="1" type="ORF">CRHIZ90672A_00011387</name>
</gene>
<dbReference type="Proteomes" id="UP000696573">
    <property type="component" value="Unassembled WGS sequence"/>
</dbReference>
<proteinExistence type="predicted"/>
<keyword evidence="2" id="KW-1185">Reference proteome</keyword>
<comment type="caution">
    <text evidence="1">The sequence shown here is derived from an EMBL/GenBank/DDBJ whole genome shotgun (WGS) entry which is preliminary data.</text>
</comment>
<organism evidence="1 2">
    <name type="scientific">Clonostachys rhizophaga</name>
    <dbReference type="NCBI Taxonomy" id="160324"/>
    <lineage>
        <taxon>Eukaryota</taxon>
        <taxon>Fungi</taxon>
        <taxon>Dikarya</taxon>
        <taxon>Ascomycota</taxon>
        <taxon>Pezizomycotina</taxon>
        <taxon>Sordariomycetes</taxon>
        <taxon>Hypocreomycetidae</taxon>
        <taxon>Hypocreales</taxon>
        <taxon>Bionectriaceae</taxon>
        <taxon>Clonostachys</taxon>
    </lineage>
</organism>